<feature type="DNA-binding region" description="OmpR/PhoB-type" evidence="5">
    <location>
        <begin position="127"/>
        <end position="226"/>
    </location>
</feature>
<dbReference type="SMART" id="SM00862">
    <property type="entry name" value="Trans_reg_C"/>
    <property type="match status" value="1"/>
</dbReference>
<dbReference type="GO" id="GO:0000976">
    <property type="term" value="F:transcription cis-regulatory region binding"/>
    <property type="evidence" value="ECO:0007669"/>
    <property type="project" value="TreeGrafter"/>
</dbReference>
<reference evidence="8 9" key="1">
    <citation type="submission" date="2016-11" db="EMBL/GenBank/DDBJ databases">
        <authorList>
            <person name="Jaros S."/>
            <person name="Januszkiewicz K."/>
            <person name="Wedrychowicz H."/>
        </authorList>
    </citation>
    <scope>NUCLEOTIDE SEQUENCE [LARGE SCALE GENOMIC DNA]</scope>
    <source>
        <strain evidence="8 9">GAS95</strain>
    </source>
</reference>
<evidence type="ECO:0000313" key="9">
    <source>
        <dbReference type="Proteomes" id="UP000185151"/>
    </source>
</evidence>
<dbReference type="SUPFAM" id="SSF46894">
    <property type="entry name" value="C-terminal effector domain of the bipartite response regulators"/>
    <property type="match status" value="1"/>
</dbReference>
<dbReference type="GO" id="GO:0006355">
    <property type="term" value="P:regulation of DNA-templated transcription"/>
    <property type="evidence" value="ECO:0007669"/>
    <property type="project" value="InterPro"/>
</dbReference>
<evidence type="ECO:0000313" key="8">
    <source>
        <dbReference type="EMBL" id="SIN91789.1"/>
    </source>
</evidence>
<gene>
    <name evidence="8" type="ORF">SAMN05444165_0069</name>
</gene>
<evidence type="ECO:0000256" key="5">
    <source>
        <dbReference type="PROSITE-ProRule" id="PRU01091"/>
    </source>
</evidence>
<evidence type="ECO:0000259" key="7">
    <source>
        <dbReference type="PROSITE" id="PS51755"/>
    </source>
</evidence>
<dbReference type="Proteomes" id="UP000185151">
    <property type="component" value="Unassembled WGS sequence"/>
</dbReference>
<keyword evidence="1" id="KW-0597">Phosphoprotein</keyword>
<dbReference type="PROSITE" id="PS51755">
    <property type="entry name" value="OMPR_PHOB"/>
    <property type="match status" value="1"/>
</dbReference>
<dbReference type="GO" id="GO:0005829">
    <property type="term" value="C:cytosol"/>
    <property type="evidence" value="ECO:0007669"/>
    <property type="project" value="TreeGrafter"/>
</dbReference>
<dbReference type="InterPro" id="IPR001867">
    <property type="entry name" value="OmpR/PhoB-type_DNA-bd"/>
</dbReference>
<proteinExistence type="predicted"/>
<evidence type="ECO:0000256" key="2">
    <source>
        <dbReference type="ARBA" id="ARBA00023012"/>
    </source>
</evidence>
<dbReference type="SUPFAM" id="SSF52172">
    <property type="entry name" value="CheY-like"/>
    <property type="match status" value="1"/>
</dbReference>
<accession>A0A1N6F958</accession>
<evidence type="ECO:0000259" key="6">
    <source>
        <dbReference type="PROSITE" id="PS50110"/>
    </source>
</evidence>
<protein>
    <submittedName>
        <fullName evidence="8">DNA-binding response regulator, OmpR family, contains REC and winged-helix (WHTH) domain</fullName>
    </submittedName>
</protein>
<evidence type="ECO:0000256" key="4">
    <source>
        <dbReference type="PROSITE-ProRule" id="PRU00169"/>
    </source>
</evidence>
<dbReference type="PANTHER" id="PTHR48111">
    <property type="entry name" value="REGULATOR OF RPOS"/>
    <property type="match status" value="1"/>
</dbReference>
<dbReference type="GO" id="GO:0032993">
    <property type="term" value="C:protein-DNA complex"/>
    <property type="evidence" value="ECO:0007669"/>
    <property type="project" value="TreeGrafter"/>
</dbReference>
<evidence type="ECO:0000256" key="1">
    <source>
        <dbReference type="ARBA" id="ARBA00022553"/>
    </source>
</evidence>
<keyword evidence="9" id="KW-1185">Reference proteome</keyword>
<comment type="caution">
    <text evidence="4">Lacks conserved residue(s) required for the propagation of feature annotation.</text>
</comment>
<dbReference type="EMBL" id="FSRU01000001">
    <property type="protein sequence ID" value="SIN91789.1"/>
    <property type="molecule type" value="Genomic_DNA"/>
</dbReference>
<dbReference type="Pfam" id="PF00486">
    <property type="entry name" value="Trans_reg_C"/>
    <property type="match status" value="1"/>
</dbReference>
<dbReference type="InterPro" id="IPR036388">
    <property type="entry name" value="WH-like_DNA-bd_sf"/>
</dbReference>
<dbReference type="GO" id="GO:0000156">
    <property type="term" value="F:phosphorelay response regulator activity"/>
    <property type="evidence" value="ECO:0007669"/>
    <property type="project" value="TreeGrafter"/>
</dbReference>
<dbReference type="PROSITE" id="PS50110">
    <property type="entry name" value="RESPONSE_REGULATORY"/>
    <property type="match status" value="1"/>
</dbReference>
<dbReference type="Gene3D" id="1.10.10.10">
    <property type="entry name" value="Winged helix-like DNA-binding domain superfamily/Winged helix DNA-binding domain"/>
    <property type="match status" value="1"/>
</dbReference>
<evidence type="ECO:0000256" key="3">
    <source>
        <dbReference type="ARBA" id="ARBA00023125"/>
    </source>
</evidence>
<dbReference type="PANTHER" id="PTHR48111:SF40">
    <property type="entry name" value="PHOSPHATE REGULON TRANSCRIPTIONAL REGULATORY PROTEIN PHOB"/>
    <property type="match status" value="1"/>
</dbReference>
<dbReference type="OrthoDB" id="9802426at2"/>
<dbReference type="RefSeq" id="WP_074293706.1">
    <property type="nucleotide sequence ID" value="NZ_FSRU01000001.1"/>
</dbReference>
<sequence length="241" mass="27496">MRIAILTAYASEAEFLKLHLEAERYECHLFRSEQDLYKTALHCPFELLLLGRMAEEMNFVEILTRIRANLPVALPVLVCTDREVTPEVLCLLNAGVDNTLCRPITPGILISRVSAILGRIYPTVQNIPEESFGEYRFDHYEQGVFISGNFIGLTRKQYDFALLLFRNMSRPVSISHIREVVWNQKAALVSRTIDSHASMIRTKLNLRPRNGYILSSVYRYGYILERVSALGMTAGRHGYPG</sequence>
<dbReference type="InterPro" id="IPR011006">
    <property type="entry name" value="CheY-like_superfamily"/>
</dbReference>
<feature type="domain" description="Response regulatory" evidence="6">
    <location>
        <begin position="2"/>
        <end position="117"/>
    </location>
</feature>
<feature type="domain" description="OmpR/PhoB-type" evidence="7">
    <location>
        <begin position="127"/>
        <end position="226"/>
    </location>
</feature>
<dbReference type="InterPro" id="IPR001789">
    <property type="entry name" value="Sig_transdc_resp-reg_receiver"/>
</dbReference>
<organism evidence="8 9">
    <name type="scientific">Paraburkholderia phenazinium</name>
    <dbReference type="NCBI Taxonomy" id="60549"/>
    <lineage>
        <taxon>Bacteria</taxon>
        <taxon>Pseudomonadati</taxon>
        <taxon>Pseudomonadota</taxon>
        <taxon>Betaproteobacteria</taxon>
        <taxon>Burkholderiales</taxon>
        <taxon>Burkholderiaceae</taxon>
        <taxon>Paraburkholderia</taxon>
    </lineage>
</organism>
<keyword evidence="2" id="KW-0902">Two-component regulatory system</keyword>
<name>A0A1N6F958_9BURK</name>
<dbReference type="InterPro" id="IPR016032">
    <property type="entry name" value="Sig_transdc_resp-reg_C-effctor"/>
</dbReference>
<dbReference type="Gene3D" id="3.40.50.2300">
    <property type="match status" value="1"/>
</dbReference>
<keyword evidence="3 5" id="KW-0238">DNA-binding</keyword>
<dbReference type="AlphaFoldDB" id="A0A1N6F958"/>
<dbReference type="InterPro" id="IPR039420">
    <property type="entry name" value="WalR-like"/>
</dbReference>